<protein>
    <submittedName>
        <fullName evidence="1">Uncharacterized protein</fullName>
    </submittedName>
</protein>
<sequence>MMAEDREHSPTGGLNPNALSVADAARLLTRIGGRPVTAEMLQADIGAGAPTNADGTINLVHYAAWLLKETGRGD</sequence>
<dbReference type="AlphaFoldDB" id="E8QXH7"/>
<dbReference type="RefSeq" id="WP_013565313.1">
    <property type="nucleotide sequence ID" value="NC_014962.1"/>
</dbReference>
<proteinExistence type="predicted"/>
<evidence type="ECO:0000313" key="1">
    <source>
        <dbReference type="EMBL" id="ADV63025.1"/>
    </source>
</evidence>
<dbReference type="InParanoid" id="E8QXH7"/>
<dbReference type="KEGG" id="ipa:Isop_2451"/>
<dbReference type="EMBL" id="CP002353">
    <property type="protein sequence ID" value="ADV63025.1"/>
    <property type="molecule type" value="Genomic_DNA"/>
</dbReference>
<accession>E8QXH7</accession>
<organism evidence="1 2">
    <name type="scientific">Isosphaera pallida (strain ATCC 43644 / DSM 9630 / IS1B)</name>
    <dbReference type="NCBI Taxonomy" id="575540"/>
    <lineage>
        <taxon>Bacteria</taxon>
        <taxon>Pseudomonadati</taxon>
        <taxon>Planctomycetota</taxon>
        <taxon>Planctomycetia</taxon>
        <taxon>Isosphaerales</taxon>
        <taxon>Isosphaeraceae</taxon>
        <taxon>Isosphaera</taxon>
    </lineage>
</organism>
<gene>
    <name evidence="1" type="ordered locus">Isop_2451</name>
</gene>
<dbReference type="STRING" id="575540.Isop_2451"/>
<reference evidence="1 2" key="2">
    <citation type="journal article" date="2011" name="Stand. Genomic Sci.">
        <title>Complete genome sequence of Isosphaera pallida type strain (IS1B).</title>
        <authorList>
            <consortium name="US DOE Joint Genome Institute (JGI-PGF)"/>
            <person name="Goker M."/>
            <person name="Cleland D."/>
            <person name="Saunders E."/>
            <person name="Lapidus A."/>
            <person name="Nolan M."/>
            <person name="Lucas S."/>
            <person name="Hammon N."/>
            <person name="Deshpande S."/>
            <person name="Cheng J.F."/>
            <person name="Tapia R."/>
            <person name="Han C."/>
            <person name="Goodwin L."/>
            <person name="Pitluck S."/>
            <person name="Liolios K."/>
            <person name="Pagani I."/>
            <person name="Ivanova N."/>
            <person name="Mavromatis K."/>
            <person name="Pati A."/>
            <person name="Chen A."/>
            <person name="Palaniappan K."/>
            <person name="Land M."/>
            <person name="Hauser L."/>
            <person name="Chang Y.J."/>
            <person name="Jeffries C.D."/>
            <person name="Detter J.C."/>
            <person name="Beck B."/>
            <person name="Woyke T."/>
            <person name="Bristow J."/>
            <person name="Eisen J.A."/>
            <person name="Markowitz V."/>
            <person name="Hugenholtz P."/>
            <person name="Kyrpides N.C."/>
            <person name="Klenk H.P."/>
        </authorList>
    </citation>
    <scope>NUCLEOTIDE SEQUENCE [LARGE SCALE GENOMIC DNA]</scope>
    <source>
        <strain evidence="2">ATCC 43644 / DSM 9630 / IS1B</strain>
    </source>
</reference>
<reference key="1">
    <citation type="submission" date="2010-11" db="EMBL/GenBank/DDBJ databases">
        <title>The complete sequence of chromosome of Isophaera pallida ATCC 43644.</title>
        <authorList>
            <consortium name="US DOE Joint Genome Institute (JGI-PGF)"/>
            <person name="Lucas S."/>
            <person name="Copeland A."/>
            <person name="Lapidus A."/>
            <person name="Bruce D."/>
            <person name="Goodwin L."/>
            <person name="Pitluck S."/>
            <person name="Kyrpides N."/>
            <person name="Mavromatis K."/>
            <person name="Pagani I."/>
            <person name="Ivanova N."/>
            <person name="Saunders E."/>
            <person name="Brettin T."/>
            <person name="Detter J.C."/>
            <person name="Han C."/>
            <person name="Tapia R."/>
            <person name="Land M."/>
            <person name="Hauser L."/>
            <person name="Markowitz V."/>
            <person name="Cheng J.-F."/>
            <person name="Hugenholtz P."/>
            <person name="Woyke T."/>
            <person name="Wu D."/>
            <person name="Eisen J.A."/>
        </authorList>
    </citation>
    <scope>NUCLEOTIDE SEQUENCE</scope>
    <source>
        <strain>ATCC 43644</strain>
    </source>
</reference>
<name>E8QXH7_ISOPI</name>
<dbReference type="HOGENOM" id="CLU_2682868_0_0_0"/>
<dbReference type="Proteomes" id="UP000008631">
    <property type="component" value="Chromosome"/>
</dbReference>
<keyword evidence="2" id="KW-1185">Reference proteome</keyword>
<dbReference type="OrthoDB" id="291547at2"/>
<evidence type="ECO:0000313" key="2">
    <source>
        <dbReference type="Proteomes" id="UP000008631"/>
    </source>
</evidence>